<feature type="transmembrane region" description="Helical" evidence="2">
    <location>
        <begin position="26"/>
        <end position="46"/>
    </location>
</feature>
<evidence type="ECO:0000259" key="3">
    <source>
        <dbReference type="Pfam" id="PF06580"/>
    </source>
</evidence>
<dbReference type="InterPro" id="IPR010559">
    <property type="entry name" value="Sig_transdc_His_kin_internal"/>
</dbReference>
<feature type="coiled-coil region" evidence="1">
    <location>
        <begin position="176"/>
        <end position="203"/>
    </location>
</feature>
<dbReference type="STRING" id="1150600.ADIARSV_1082"/>
<reference evidence="4 5" key="1">
    <citation type="journal article" date="2013" name="Genome Announc.">
        <title>Draft Genome Sequence of Arcticibacter svalbardensis Strain MN12-7T, a Member of the Family Sphingobacteriaceae Isolated from an Arctic Soil Sample.</title>
        <authorList>
            <person name="Shivaji S."/>
            <person name="Ara S."/>
            <person name="Prasad S."/>
            <person name="Manasa B.P."/>
            <person name="Begum Z."/>
            <person name="Singh A."/>
            <person name="Kumar Pinnaka A."/>
        </authorList>
    </citation>
    <scope>NUCLEOTIDE SEQUENCE [LARGE SCALE GENOMIC DNA]</scope>
    <source>
        <strain evidence="4 5">MN12-7</strain>
    </source>
</reference>
<name>R9H3L3_9SPHI</name>
<keyword evidence="2" id="KW-0472">Membrane</keyword>
<gene>
    <name evidence="4" type="ORF">ADIARSV_1082</name>
</gene>
<dbReference type="GO" id="GO:0016020">
    <property type="term" value="C:membrane"/>
    <property type="evidence" value="ECO:0007669"/>
    <property type="project" value="InterPro"/>
</dbReference>
<feature type="transmembrane region" description="Helical" evidence="2">
    <location>
        <begin position="61"/>
        <end position="82"/>
    </location>
</feature>
<organism evidence="4 5">
    <name type="scientific">Arcticibacter svalbardensis MN12-7</name>
    <dbReference type="NCBI Taxonomy" id="1150600"/>
    <lineage>
        <taxon>Bacteria</taxon>
        <taxon>Pseudomonadati</taxon>
        <taxon>Bacteroidota</taxon>
        <taxon>Sphingobacteriia</taxon>
        <taxon>Sphingobacteriales</taxon>
        <taxon>Sphingobacteriaceae</taxon>
        <taxon>Arcticibacter</taxon>
    </lineage>
</organism>
<dbReference type="AlphaFoldDB" id="R9H3L3"/>
<feature type="domain" description="Signal transduction histidine kinase internal region" evidence="3">
    <location>
        <begin position="196"/>
        <end position="273"/>
    </location>
</feature>
<dbReference type="Gene3D" id="3.30.565.10">
    <property type="entry name" value="Histidine kinase-like ATPase, C-terminal domain"/>
    <property type="match status" value="1"/>
</dbReference>
<evidence type="ECO:0000256" key="2">
    <source>
        <dbReference type="SAM" id="Phobius"/>
    </source>
</evidence>
<feature type="transmembrane region" description="Helical" evidence="2">
    <location>
        <begin position="149"/>
        <end position="172"/>
    </location>
</feature>
<accession>R9H3L3</accession>
<dbReference type="GO" id="GO:0000155">
    <property type="term" value="F:phosphorelay sensor kinase activity"/>
    <property type="evidence" value="ECO:0007669"/>
    <property type="project" value="InterPro"/>
</dbReference>
<keyword evidence="1" id="KW-0175">Coiled coil</keyword>
<evidence type="ECO:0000313" key="4">
    <source>
        <dbReference type="EMBL" id="EOR95769.1"/>
    </source>
</evidence>
<evidence type="ECO:0000313" key="5">
    <source>
        <dbReference type="Proteomes" id="UP000014174"/>
    </source>
</evidence>
<evidence type="ECO:0000256" key="1">
    <source>
        <dbReference type="SAM" id="Coils"/>
    </source>
</evidence>
<sequence length="380" mass="44094">MHHQLKADILCMKITSVIEKIYTNPYLRIMLHFFFWLFMFGIRLYLTNVSFNVYRGFSSEAYVYISLSSTLLMTTFYYAFMYAIVPNLILKRKYLLSGLSILLLIISYTIADAYAEINLIQNCKTCLSVLHKFNSNYESYLNRGLINVILTRLLSLGTPMTLLFALCIPFSIKMTLQAYRDKIRSLQLAKENLQLEFSFLKSQFNPHFLFNSMNNIYGLIISGDTERSAALVARLSEFLRYALYDSEHEVMPVEKEVKLLKDYIELEKIRLNDAKVHFECTLDNNDYNLAPLLLIPLIENAFKYSSDTPASFIHISMSILNGHLSFTIDNSIDPDKQVITGGIGLCNFTKRLKLYYKERYKYEVGILNNKYSVNLIIQIT</sequence>
<dbReference type="PANTHER" id="PTHR34220:SF7">
    <property type="entry name" value="SENSOR HISTIDINE KINASE YPDA"/>
    <property type="match status" value="1"/>
</dbReference>
<feature type="transmembrane region" description="Helical" evidence="2">
    <location>
        <begin position="94"/>
        <end position="111"/>
    </location>
</feature>
<dbReference type="Pfam" id="PF06580">
    <property type="entry name" value="His_kinase"/>
    <property type="match status" value="1"/>
</dbReference>
<dbReference type="InterPro" id="IPR036890">
    <property type="entry name" value="HATPase_C_sf"/>
</dbReference>
<proteinExistence type="predicted"/>
<keyword evidence="5" id="KW-1185">Reference proteome</keyword>
<keyword evidence="2" id="KW-0812">Transmembrane</keyword>
<dbReference type="eggNOG" id="COG2972">
    <property type="taxonomic scope" value="Bacteria"/>
</dbReference>
<keyword evidence="2" id="KW-1133">Transmembrane helix</keyword>
<protein>
    <recommendedName>
        <fullName evidence="3">Signal transduction histidine kinase internal region domain-containing protein</fullName>
    </recommendedName>
</protein>
<dbReference type="SUPFAM" id="SSF55874">
    <property type="entry name" value="ATPase domain of HSP90 chaperone/DNA topoisomerase II/histidine kinase"/>
    <property type="match status" value="1"/>
</dbReference>
<dbReference type="InterPro" id="IPR050640">
    <property type="entry name" value="Bact_2-comp_sensor_kinase"/>
</dbReference>
<dbReference type="Proteomes" id="UP000014174">
    <property type="component" value="Unassembled WGS sequence"/>
</dbReference>
<dbReference type="PANTHER" id="PTHR34220">
    <property type="entry name" value="SENSOR HISTIDINE KINASE YPDA"/>
    <property type="match status" value="1"/>
</dbReference>
<comment type="caution">
    <text evidence="4">The sequence shown here is derived from an EMBL/GenBank/DDBJ whole genome shotgun (WGS) entry which is preliminary data.</text>
</comment>
<dbReference type="EMBL" id="AQPN01000043">
    <property type="protein sequence ID" value="EOR95769.1"/>
    <property type="molecule type" value="Genomic_DNA"/>
</dbReference>